<dbReference type="Gene3D" id="3.40.50.1820">
    <property type="entry name" value="alpha/beta hydrolase"/>
    <property type="match status" value="1"/>
</dbReference>
<keyword evidence="3" id="KW-1185">Reference proteome</keyword>
<dbReference type="InterPro" id="IPR000073">
    <property type="entry name" value="AB_hydrolase_1"/>
</dbReference>
<dbReference type="InterPro" id="IPR050471">
    <property type="entry name" value="AB_hydrolase"/>
</dbReference>
<evidence type="ECO:0000313" key="3">
    <source>
        <dbReference type="Proteomes" id="UP000215509"/>
    </source>
</evidence>
<reference evidence="2 3" key="1">
    <citation type="submission" date="2017-07" db="EMBL/GenBank/DDBJ databases">
        <title>Genome sequencing and assembly of Paenibacillus rigui.</title>
        <authorList>
            <person name="Mayilraj S."/>
        </authorList>
    </citation>
    <scope>NUCLEOTIDE SEQUENCE [LARGE SCALE GENOMIC DNA]</scope>
    <source>
        <strain evidence="2 3">JCM 16352</strain>
    </source>
</reference>
<protein>
    <submittedName>
        <fullName evidence="2">Alpha/beta hydrolase</fullName>
    </submittedName>
</protein>
<comment type="caution">
    <text evidence="2">The sequence shown here is derived from an EMBL/GenBank/DDBJ whole genome shotgun (WGS) entry which is preliminary data.</text>
</comment>
<keyword evidence="2" id="KW-0378">Hydrolase</keyword>
<dbReference type="GO" id="GO:0016787">
    <property type="term" value="F:hydrolase activity"/>
    <property type="evidence" value="ECO:0007669"/>
    <property type="project" value="UniProtKB-KW"/>
</dbReference>
<dbReference type="PANTHER" id="PTHR43433">
    <property type="entry name" value="HYDROLASE, ALPHA/BETA FOLD FAMILY PROTEIN"/>
    <property type="match status" value="1"/>
</dbReference>
<proteinExistence type="predicted"/>
<name>A0A229UJT6_9BACL</name>
<dbReference type="AlphaFoldDB" id="A0A229UJT6"/>
<feature type="domain" description="AB hydrolase-1" evidence="1">
    <location>
        <begin position="33"/>
        <end position="244"/>
    </location>
</feature>
<evidence type="ECO:0000313" key="2">
    <source>
        <dbReference type="EMBL" id="OXM83656.1"/>
    </source>
</evidence>
<dbReference type="OrthoDB" id="6191536at2"/>
<dbReference type="SUPFAM" id="SSF53474">
    <property type="entry name" value="alpha/beta-Hydrolases"/>
    <property type="match status" value="1"/>
</dbReference>
<evidence type="ECO:0000259" key="1">
    <source>
        <dbReference type="Pfam" id="PF12697"/>
    </source>
</evidence>
<organism evidence="2 3">
    <name type="scientific">Paenibacillus rigui</name>
    <dbReference type="NCBI Taxonomy" id="554312"/>
    <lineage>
        <taxon>Bacteria</taxon>
        <taxon>Bacillati</taxon>
        <taxon>Bacillota</taxon>
        <taxon>Bacilli</taxon>
        <taxon>Bacillales</taxon>
        <taxon>Paenibacillaceae</taxon>
        <taxon>Paenibacillus</taxon>
    </lineage>
</organism>
<dbReference type="PANTHER" id="PTHR43433:SF5">
    <property type="entry name" value="AB HYDROLASE-1 DOMAIN-CONTAINING PROTEIN"/>
    <property type="match status" value="1"/>
</dbReference>
<accession>A0A229UJT6</accession>
<dbReference type="Proteomes" id="UP000215509">
    <property type="component" value="Unassembled WGS sequence"/>
</dbReference>
<dbReference type="InterPro" id="IPR029058">
    <property type="entry name" value="AB_hydrolase_fold"/>
</dbReference>
<dbReference type="PRINTS" id="PR00111">
    <property type="entry name" value="ABHYDROLASE"/>
</dbReference>
<sequence length="298" mass="33501">MPMAEVNGVKLHYETAGDGTPLICIHPPLLTGEIFNYQKQQLAPICRIITFDVRGHGRSEPSSLKLDYTLITKDIVALMDHLDLDQAYLCGYSTGGSVAMEAMLRYPDRFLGGILISSMSEMTDLYNIGRAWAASVFAKLKATKLLTAAITWGNADTNRTFRELLRCAVVGDRLHLHQYFEACCQYHCTSRLRDIHVPVLLVYGEKDRSFHRYARILHQQLPDSQLHYIPGAKHQIPTKNPDALTKLIRAWFAELLALHDSPQHNQTPVQGRSTEAPVHPAPLGVVYQEDGKEVERSL</sequence>
<gene>
    <name evidence="2" type="ORF">CF651_24525</name>
</gene>
<dbReference type="RefSeq" id="WP_094017526.1">
    <property type="nucleotide sequence ID" value="NZ_NMQW01000040.1"/>
</dbReference>
<dbReference type="EMBL" id="NMQW01000040">
    <property type="protein sequence ID" value="OXM83656.1"/>
    <property type="molecule type" value="Genomic_DNA"/>
</dbReference>
<dbReference type="Pfam" id="PF12697">
    <property type="entry name" value="Abhydrolase_6"/>
    <property type="match status" value="1"/>
</dbReference>